<keyword evidence="1" id="KW-0560">Oxidoreductase</keyword>
<dbReference type="Proteomes" id="UP000612956">
    <property type="component" value="Unassembled WGS sequence"/>
</dbReference>
<gene>
    <name evidence="2" type="ORF">GCM10011591_02520</name>
</gene>
<evidence type="ECO:0000256" key="1">
    <source>
        <dbReference type="ARBA" id="ARBA00023002"/>
    </source>
</evidence>
<keyword evidence="3" id="KW-1185">Reference proteome</keyword>
<evidence type="ECO:0000313" key="2">
    <source>
        <dbReference type="EMBL" id="GGK34295.1"/>
    </source>
</evidence>
<comment type="caution">
    <text evidence="2">The sequence shown here is derived from an EMBL/GenBank/DDBJ whole genome shotgun (WGS) entry which is preliminary data.</text>
</comment>
<dbReference type="SUPFAM" id="SSF48613">
    <property type="entry name" value="Heme oxygenase-like"/>
    <property type="match status" value="1"/>
</dbReference>
<dbReference type="PANTHER" id="PTHR40279">
    <property type="entry name" value="PQQC-LIKE PROTEIN"/>
    <property type="match status" value="1"/>
</dbReference>
<reference evidence="2" key="1">
    <citation type="journal article" date="2014" name="Int. J. Syst. Evol. Microbiol.">
        <title>Complete genome sequence of Corynebacterium casei LMG S-19264T (=DSM 44701T), isolated from a smear-ripened cheese.</title>
        <authorList>
            <consortium name="US DOE Joint Genome Institute (JGI-PGF)"/>
            <person name="Walter F."/>
            <person name="Albersmeier A."/>
            <person name="Kalinowski J."/>
            <person name="Ruckert C."/>
        </authorList>
    </citation>
    <scope>NUCLEOTIDE SEQUENCE</scope>
    <source>
        <strain evidence="2">CGMCC 4.7278</strain>
    </source>
</reference>
<dbReference type="Pfam" id="PF14518">
    <property type="entry name" value="Haem_oxygenas_2"/>
    <property type="match status" value="1"/>
</dbReference>
<accession>A0A917Q887</accession>
<reference evidence="2" key="2">
    <citation type="submission" date="2020-09" db="EMBL/GenBank/DDBJ databases">
        <authorList>
            <person name="Sun Q."/>
            <person name="Zhou Y."/>
        </authorList>
    </citation>
    <scope>NUCLEOTIDE SEQUENCE</scope>
    <source>
        <strain evidence="2">CGMCC 4.7278</strain>
    </source>
</reference>
<sequence>MLSRAEFKDQLYAAIHENTSVMHPLVSELVKPEKNLELLQALTLQGYQLTKNFLTYIEYLFFYCPLPKHKKALLVNMYEEETGRLSNTKNHVRLMEDFIRAIGISDSERDGAVAYPETQELIDYRMKLVKDTATYHLGAAAVAIASEGQNLEDTAGQNRHSLLGGVYGLSEKDTLFFSVHAKEDVGHVREGVALVVDLCNDPKMQQDALEVVTHTCKLFQGMYDGVAKRHLL</sequence>
<dbReference type="PANTHER" id="PTHR40279:SF3">
    <property type="entry name" value="4-AMINOBENZOATE SYNTHASE"/>
    <property type="match status" value="1"/>
</dbReference>
<dbReference type="EMBL" id="BMMW01000001">
    <property type="protein sequence ID" value="GGK34295.1"/>
    <property type="molecule type" value="Genomic_DNA"/>
</dbReference>
<protein>
    <submittedName>
        <fullName evidence="2">Aldehyde dehydrogenase</fullName>
    </submittedName>
</protein>
<dbReference type="AlphaFoldDB" id="A0A917Q887"/>
<evidence type="ECO:0000313" key="3">
    <source>
        <dbReference type="Proteomes" id="UP000612956"/>
    </source>
</evidence>
<dbReference type="GO" id="GO:0016491">
    <property type="term" value="F:oxidoreductase activity"/>
    <property type="evidence" value="ECO:0007669"/>
    <property type="project" value="UniProtKB-KW"/>
</dbReference>
<dbReference type="RefSeq" id="WP_188826848.1">
    <property type="nucleotide sequence ID" value="NZ_BMMW01000001.1"/>
</dbReference>
<organism evidence="2 3">
    <name type="scientific">Nocardia camponoti</name>
    <dbReference type="NCBI Taxonomy" id="1616106"/>
    <lineage>
        <taxon>Bacteria</taxon>
        <taxon>Bacillati</taxon>
        <taxon>Actinomycetota</taxon>
        <taxon>Actinomycetes</taxon>
        <taxon>Mycobacteriales</taxon>
        <taxon>Nocardiaceae</taxon>
        <taxon>Nocardia</taxon>
    </lineage>
</organism>
<dbReference type="SMART" id="SM01236">
    <property type="entry name" value="Haem_oxygenase_2"/>
    <property type="match status" value="1"/>
</dbReference>
<dbReference type="InterPro" id="IPR016084">
    <property type="entry name" value="Haem_Oase-like_multi-hlx"/>
</dbReference>
<name>A0A917Q887_9NOCA</name>
<proteinExistence type="predicted"/>
<dbReference type="Gene3D" id="1.20.910.10">
    <property type="entry name" value="Heme oxygenase-like"/>
    <property type="match status" value="1"/>
</dbReference>
<dbReference type="InterPro" id="IPR039068">
    <property type="entry name" value="PqqC-like"/>
</dbReference>